<name>A0ABV8FQG5_9ACTN</name>
<dbReference type="SMART" id="SM00028">
    <property type="entry name" value="TPR"/>
    <property type="match status" value="5"/>
</dbReference>
<dbReference type="SUPFAM" id="SSF52540">
    <property type="entry name" value="P-loop containing nucleoside triphosphate hydrolases"/>
    <property type="match status" value="1"/>
</dbReference>
<dbReference type="RefSeq" id="WP_378533314.1">
    <property type="nucleotide sequence ID" value="NZ_JBHSBH010000008.1"/>
</dbReference>
<dbReference type="EMBL" id="JBHSBH010000008">
    <property type="protein sequence ID" value="MFC3996870.1"/>
    <property type="molecule type" value="Genomic_DNA"/>
</dbReference>
<feature type="region of interest" description="Disordered" evidence="1">
    <location>
        <begin position="1"/>
        <end position="40"/>
    </location>
</feature>
<dbReference type="InterPro" id="IPR027417">
    <property type="entry name" value="P-loop_NTPase"/>
</dbReference>
<dbReference type="PANTHER" id="PTHR47691">
    <property type="entry name" value="REGULATOR-RELATED"/>
    <property type="match status" value="1"/>
</dbReference>
<keyword evidence="3" id="KW-1185">Reference proteome</keyword>
<evidence type="ECO:0000256" key="1">
    <source>
        <dbReference type="SAM" id="MobiDB-lite"/>
    </source>
</evidence>
<dbReference type="Gene3D" id="1.25.40.10">
    <property type="entry name" value="Tetratricopeptide repeat domain"/>
    <property type="match status" value="1"/>
</dbReference>
<dbReference type="SUPFAM" id="SSF48452">
    <property type="entry name" value="TPR-like"/>
    <property type="match status" value="1"/>
</dbReference>
<dbReference type="PANTHER" id="PTHR47691:SF3">
    <property type="entry name" value="HTH-TYPE TRANSCRIPTIONAL REGULATOR RV0890C-RELATED"/>
    <property type="match status" value="1"/>
</dbReference>
<dbReference type="Proteomes" id="UP001595847">
    <property type="component" value="Unassembled WGS sequence"/>
</dbReference>
<dbReference type="Gene3D" id="3.40.50.300">
    <property type="entry name" value="P-loop containing nucleotide triphosphate hydrolases"/>
    <property type="match status" value="1"/>
</dbReference>
<accession>A0ABV8FQG5</accession>
<reference evidence="3" key="1">
    <citation type="journal article" date="2019" name="Int. J. Syst. Evol. Microbiol.">
        <title>The Global Catalogue of Microorganisms (GCM) 10K type strain sequencing project: providing services to taxonomists for standard genome sequencing and annotation.</title>
        <authorList>
            <consortium name="The Broad Institute Genomics Platform"/>
            <consortium name="The Broad Institute Genome Sequencing Center for Infectious Disease"/>
            <person name="Wu L."/>
            <person name="Ma J."/>
        </authorList>
    </citation>
    <scope>NUCLEOTIDE SEQUENCE [LARGE SCALE GENOMIC DNA]</scope>
    <source>
        <strain evidence="3">TBRC 1826</strain>
    </source>
</reference>
<dbReference type="InterPro" id="IPR019734">
    <property type="entry name" value="TPR_rpt"/>
</dbReference>
<gene>
    <name evidence="2" type="ORF">ACFOVU_13150</name>
</gene>
<protein>
    <submittedName>
        <fullName evidence="2">Tetratricopeptide repeat protein</fullName>
    </submittedName>
</protein>
<sequence>MQSGGNGGEHGPRNDVGDDDFATPANRISGTIHGDSVQAGTVHGGVHFHQAPGRSPIAPSQLPPARTVFIDRSQEIGLLQEDAHAVAEQRESRVTVLIGTGGVGKTALATAFLRSAATGFPDGQLYADLGGFSPSGPTDPAQILDALLRSLGAAPAEIPEGLSARSSLFRTWTTDRRLAFLFDDAFSAAQVRALLPGQGAHLVLATTRLQLSGLVSAGARFIDVRPMDEDAAAELLVALIGGRRDDVGDRVSKELAELCGRLPLAVCAAAGRLVMRPARPVRQMVDELSSEQRRLAALSRYGQDEDGSVRAVFDVSYRALPDRAARLYRLLGLHPGPRFGVLAAAALADTDTYDADEQLDYLVEASMLEDEGEGGYSFHDLVRIHAHDRAEDEEDAREREAALDRLVERYLVTAVSADLILNPGRWHLSALFGQAKERPPAFAGRDAALAWFEAELPNLRELVLFCTRTGRNKAAWQLCEGLWAYFTLTKPFDAWLATHRSGLASAEALGDLAAQARMLAALGSALLALGSIDQAAGLHRRALDLWRSVGHGLGQASALEELGNAELARGRPEAATARYLPARDLFAELAVPRGVAMMERHLGEAERDAGRPDAAIPHFQRARAYFAEQGDGYQEARAVIGLATTRLAECRFDQAADVLAEALDITTRSSAHFETARVRALLADAELGRGRPAEARVQLAEAHAIYSGLRAPQAAEVARRLAELE</sequence>
<dbReference type="Pfam" id="PF13424">
    <property type="entry name" value="TPR_12"/>
    <property type="match status" value="2"/>
</dbReference>
<dbReference type="InterPro" id="IPR011990">
    <property type="entry name" value="TPR-like_helical_dom_sf"/>
</dbReference>
<comment type="caution">
    <text evidence="2">The sequence shown here is derived from an EMBL/GenBank/DDBJ whole genome shotgun (WGS) entry which is preliminary data.</text>
</comment>
<evidence type="ECO:0000313" key="2">
    <source>
        <dbReference type="EMBL" id="MFC3996870.1"/>
    </source>
</evidence>
<evidence type="ECO:0000313" key="3">
    <source>
        <dbReference type="Proteomes" id="UP001595847"/>
    </source>
</evidence>
<proteinExistence type="predicted"/>
<organism evidence="2 3">
    <name type="scientific">Nocardiopsis sediminis</name>
    <dbReference type="NCBI Taxonomy" id="1778267"/>
    <lineage>
        <taxon>Bacteria</taxon>
        <taxon>Bacillati</taxon>
        <taxon>Actinomycetota</taxon>
        <taxon>Actinomycetes</taxon>
        <taxon>Streptosporangiales</taxon>
        <taxon>Nocardiopsidaceae</taxon>
        <taxon>Nocardiopsis</taxon>
    </lineage>
</organism>